<sequence length="446" mass="47890">MEKKVPFSFIIVIGLMLFALFFGAGNLIFPTLLGQSSGTNFWAANIGFLITGVGLPTLGVIALGVSGKEDLQSLSSRVHPAFGVVFTTVLYLAIGPLFAIPRTGNVSFEIGVKPFLDGGSHLWVSIVFSIIFFGITCFFSLNPARIVDLVGKVLTPIKLTFISILIIAGLLYPIGALQPPTAKYASNALFKGFQEGYLTMDALASFVFGIIVIQAIRSRGATSRKQVITVSIKAACIAAIILSVLYVSLSYISASSVTAFGYLENGGQILARMSSYYFGTSGGIFLGLMITIACLTTSIGLITSCASYFHKLLPRLAYKKLVVGMCIFSAVIANIGLNELIQISVPVLKIIYPLAIVLMILTFCHHLFKGNRLVYQGSMLLVFLVSIPDGLRETPLHLGWLDTFMSGYIPMYNIGMGWVLPAIIGAVGGYVISMARNRAGAADQRN</sequence>
<feature type="transmembrane region" description="Helical" evidence="9">
    <location>
        <begin position="373"/>
        <end position="391"/>
    </location>
</feature>
<dbReference type="PANTHER" id="PTHR30588:SF0">
    <property type="entry name" value="BRANCHED-CHAIN AMINO ACID PERMEASE BRNQ"/>
    <property type="match status" value="1"/>
</dbReference>
<dbReference type="Pfam" id="PF05525">
    <property type="entry name" value="Branch_AA_trans"/>
    <property type="match status" value="1"/>
</dbReference>
<feature type="transmembrane region" description="Helical" evidence="9">
    <location>
        <begin position="196"/>
        <end position="216"/>
    </location>
</feature>
<dbReference type="RefSeq" id="WP_188778713.1">
    <property type="nucleotide sequence ID" value="NZ_BMMB01000022.1"/>
</dbReference>
<comment type="function">
    <text evidence="9">Component of the transport system for branched-chain amino acids.</text>
</comment>
<keyword evidence="11" id="KW-1185">Reference proteome</keyword>
<dbReference type="PANTHER" id="PTHR30588">
    <property type="entry name" value="BRANCHED-CHAIN AMINO ACID TRANSPORT SYSTEM 2 CARRIER PROTEIN"/>
    <property type="match status" value="1"/>
</dbReference>
<feature type="transmembrane region" description="Helical" evidence="9">
    <location>
        <begin position="411"/>
        <end position="432"/>
    </location>
</feature>
<keyword evidence="8 9" id="KW-0472">Membrane</keyword>
<dbReference type="EMBL" id="JAVDQH010000038">
    <property type="protein sequence ID" value="MDR6246713.1"/>
    <property type="molecule type" value="Genomic_DNA"/>
</dbReference>
<name>A0ABU1J8C6_9BACL</name>
<feature type="transmembrane region" description="Helical" evidence="9">
    <location>
        <begin position="237"/>
        <end position="263"/>
    </location>
</feature>
<feature type="transmembrane region" description="Helical" evidence="9">
    <location>
        <begin position="78"/>
        <end position="100"/>
    </location>
</feature>
<evidence type="ECO:0000256" key="6">
    <source>
        <dbReference type="ARBA" id="ARBA00022970"/>
    </source>
</evidence>
<keyword evidence="7 9" id="KW-1133">Transmembrane helix</keyword>
<evidence type="ECO:0000256" key="9">
    <source>
        <dbReference type="RuleBase" id="RU362122"/>
    </source>
</evidence>
<feature type="transmembrane region" description="Helical" evidence="9">
    <location>
        <begin position="7"/>
        <end position="29"/>
    </location>
</feature>
<reference evidence="10 11" key="1">
    <citation type="submission" date="2023-07" db="EMBL/GenBank/DDBJ databases">
        <title>Genomic Encyclopedia of Type Strains, Phase IV (KMG-IV): sequencing the most valuable type-strain genomes for metagenomic binning, comparative biology and taxonomic classification.</title>
        <authorList>
            <person name="Goeker M."/>
        </authorList>
    </citation>
    <scope>NUCLEOTIDE SEQUENCE [LARGE SCALE GENOMIC DNA]</scope>
    <source>
        <strain evidence="10 11">DSM 22170</strain>
    </source>
</reference>
<evidence type="ECO:0000256" key="8">
    <source>
        <dbReference type="ARBA" id="ARBA00023136"/>
    </source>
</evidence>
<feature type="transmembrane region" description="Helical" evidence="9">
    <location>
        <begin position="321"/>
        <end position="338"/>
    </location>
</feature>
<evidence type="ECO:0000256" key="1">
    <source>
        <dbReference type="ARBA" id="ARBA00004651"/>
    </source>
</evidence>
<protein>
    <recommendedName>
        <fullName evidence="9">Branched-chain amino acid transport system carrier protein</fullName>
    </recommendedName>
</protein>
<comment type="caution">
    <text evidence="10">The sequence shown here is derived from an EMBL/GenBank/DDBJ whole genome shotgun (WGS) entry which is preliminary data.</text>
</comment>
<feature type="transmembrane region" description="Helical" evidence="9">
    <location>
        <begin position="153"/>
        <end position="176"/>
    </location>
</feature>
<evidence type="ECO:0000313" key="11">
    <source>
        <dbReference type="Proteomes" id="UP001185028"/>
    </source>
</evidence>
<proteinExistence type="inferred from homology"/>
<accession>A0ABU1J8C6</accession>
<evidence type="ECO:0000256" key="7">
    <source>
        <dbReference type="ARBA" id="ARBA00022989"/>
    </source>
</evidence>
<evidence type="ECO:0000313" key="10">
    <source>
        <dbReference type="EMBL" id="MDR6246713.1"/>
    </source>
</evidence>
<comment type="subcellular location">
    <subcellularLocation>
        <location evidence="1 9">Cell membrane</location>
        <topology evidence="1 9">Multi-pass membrane protein</topology>
    </subcellularLocation>
</comment>
<evidence type="ECO:0000256" key="4">
    <source>
        <dbReference type="ARBA" id="ARBA00022475"/>
    </source>
</evidence>
<comment type="similarity">
    <text evidence="2 9">Belongs to the branched chain amino acid transporter family.</text>
</comment>
<evidence type="ECO:0000256" key="5">
    <source>
        <dbReference type="ARBA" id="ARBA00022692"/>
    </source>
</evidence>
<keyword evidence="6 9" id="KW-0029">Amino-acid transport</keyword>
<feature type="transmembrane region" description="Helical" evidence="9">
    <location>
        <begin position="283"/>
        <end position="309"/>
    </location>
</feature>
<feature type="transmembrane region" description="Helical" evidence="9">
    <location>
        <begin position="350"/>
        <end position="368"/>
    </location>
</feature>
<keyword evidence="4" id="KW-1003">Cell membrane</keyword>
<gene>
    <name evidence="10" type="ORF">JOC58_004658</name>
</gene>
<dbReference type="InterPro" id="IPR004685">
    <property type="entry name" value="Brnchd-chn_aa_trnsp_Livcs"/>
</dbReference>
<keyword evidence="3 9" id="KW-0813">Transport</keyword>
<dbReference type="Proteomes" id="UP001185028">
    <property type="component" value="Unassembled WGS sequence"/>
</dbReference>
<evidence type="ECO:0000256" key="2">
    <source>
        <dbReference type="ARBA" id="ARBA00008540"/>
    </source>
</evidence>
<keyword evidence="5 9" id="KW-0812">Transmembrane</keyword>
<feature type="transmembrane region" description="Helical" evidence="9">
    <location>
        <begin position="41"/>
        <end position="66"/>
    </location>
</feature>
<feature type="transmembrane region" description="Helical" evidence="9">
    <location>
        <begin position="120"/>
        <end position="141"/>
    </location>
</feature>
<dbReference type="NCBIfam" id="TIGR00796">
    <property type="entry name" value="livcs"/>
    <property type="match status" value="1"/>
</dbReference>
<evidence type="ECO:0000256" key="3">
    <source>
        <dbReference type="ARBA" id="ARBA00022448"/>
    </source>
</evidence>
<organism evidence="10 11">
    <name type="scientific">Paenibacillus hunanensis</name>
    <dbReference type="NCBI Taxonomy" id="539262"/>
    <lineage>
        <taxon>Bacteria</taxon>
        <taxon>Bacillati</taxon>
        <taxon>Bacillota</taxon>
        <taxon>Bacilli</taxon>
        <taxon>Bacillales</taxon>
        <taxon>Paenibacillaceae</taxon>
        <taxon>Paenibacillus</taxon>
    </lineage>
</organism>